<reference evidence="3" key="1">
    <citation type="submission" date="2006-05" db="EMBL/GenBank/DDBJ databases">
        <title>Annotation of the draft genome assembly of Desulfuromonas acetoxidans DSM 684.</title>
        <authorList>
            <consortium name="US DOE Joint Genome Institute (JGI-ORNL)"/>
            <person name="Larimer F."/>
            <person name="Land M."/>
            <person name="Hauser L."/>
        </authorList>
    </citation>
    <scope>NUCLEOTIDE SEQUENCE [LARGE SCALE GENOMIC DNA]</scope>
    <source>
        <strain evidence="3">DSM 684</strain>
    </source>
</reference>
<reference evidence="3" key="2">
    <citation type="submission" date="2006-05" db="EMBL/GenBank/DDBJ databases">
        <title>Sequencing of the draft genome and assembly of Desulfuromonas acetoxidans DSM 684.</title>
        <authorList>
            <consortium name="US DOE Joint Genome Institute (JGI-PGF)"/>
            <person name="Copeland A."/>
            <person name="Lucas S."/>
            <person name="Lapidus A."/>
            <person name="Barry K."/>
            <person name="Detter J.C."/>
            <person name="Glavina del Rio T."/>
            <person name="Hammon N."/>
            <person name="Israni S."/>
            <person name="Dalin E."/>
            <person name="Tice H."/>
            <person name="Bruce D."/>
            <person name="Pitluck S."/>
            <person name="Richardson P."/>
        </authorList>
    </citation>
    <scope>NUCLEOTIDE SEQUENCE [LARGE SCALE GENOMIC DNA]</scope>
    <source>
        <strain evidence="3">DSM 684</strain>
    </source>
</reference>
<protein>
    <recommendedName>
        <fullName evidence="2">DUF2914 domain-containing protein</fullName>
    </recommendedName>
</protein>
<feature type="domain" description="DUF2914" evidence="2">
    <location>
        <begin position="67"/>
        <end position="127"/>
    </location>
</feature>
<gene>
    <name evidence="3" type="ORF">Dace_1320</name>
</gene>
<name>Q1JZ36_DESA6</name>
<dbReference type="InterPro" id="IPR022606">
    <property type="entry name" value="DUF2914"/>
</dbReference>
<keyword evidence="1" id="KW-0732">Signal</keyword>
<feature type="chain" id="PRO_5004192625" description="DUF2914 domain-containing protein" evidence="1">
    <location>
        <begin position="24"/>
        <end position="128"/>
    </location>
</feature>
<proteinExistence type="predicted"/>
<feature type="signal peptide" evidence="1">
    <location>
        <begin position="1"/>
        <end position="23"/>
    </location>
</feature>
<organism evidence="3 4">
    <name type="scientific">Desulfuromonas acetoxidans (strain DSM 684 / 11070)</name>
    <dbReference type="NCBI Taxonomy" id="281689"/>
    <lineage>
        <taxon>Bacteria</taxon>
        <taxon>Pseudomonadati</taxon>
        <taxon>Thermodesulfobacteriota</taxon>
        <taxon>Desulfuromonadia</taxon>
        <taxon>Desulfuromonadales</taxon>
        <taxon>Desulfuromonadaceae</taxon>
        <taxon>Desulfuromonas</taxon>
    </lineage>
</organism>
<evidence type="ECO:0000313" key="3">
    <source>
        <dbReference type="EMBL" id="EAT15458.1"/>
    </source>
</evidence>
<dbReference type="AlphaFoldDB" id="Q1JZ36"/>
<dbReference type="EMBL" id="AAEW02000010">
    <property type="protein sequence ID" value="EAT15458.1"/>
    <property type="molecule type" value="Genomic_DNA"/>
</dbReference>
<accession>Q1JZ36</accession>
<dbReference type="Proteomes" id="UP000005695">
    <property type="component" value="Unassembled WGS sequence"/>
</dbReference>
<comment type="caution">
    <text evidence="3">The sequence shown here is derived from an EMBL/GenBank/DDBJ whole genome shotgun (WGS) entry which is preliminary data.</text>
</comment>
<evidence type="ECO:0000259" key="2">
    <source>
        <dbReference type="Pfam" id="PF11141"/>
    </source>
</evidence>
<dbReference type="Pfam" id="PF11141">
    <property type="entry name" value="DUF2914"/>
    <property type="match status" value="1"/>
</dbReference>
<keyword evidence="4" id="KW-1185">Reference proteome</keyword>
<evidence type="ECO:0000313" key="4">
    <source>
        <dbReference type="Proteomes" id="UP000005695"/>
    </source>
</evidence>
<sequence length="128" mass="14549">MVNMKTVILALTLMLVSVTGSLALDVVDASITTRIVNREPLDSLNTVPAGTDQLYCFTRVNGATDDTWITHVWYCEDQELARVRLPVRSSSWRTWSSKRILPQWKGAWRVEVLDERGEPLLIVPFSIF</sequence>
<evidence type="ECO:0000256" key="1">
    <source>
        <dbReference type="SAM" id="SignalP"/>
    </source>
</evidence>